<evidence type="ECO:0000313" key="2">
    <source>
        <dbReference type="Proteomes" id="UP000243524"/>
    </source>
</evidence>
<evidence type="ECO:0000313" key="1">
    <source>
        <dbReference type="EMBL" id="PKR77732.1"/>
    </source>
</evidence>
<keyword evidence="2" id="KW-1185">Reference proteome</keyword>
<dbReference type="RefSeq" id="WP_101331340.1">
    <property type="nucleotide sequence ID" value="NZ_PJNH01000002.1"/>
</dbReference>
<dbReference type="SUPFAM" id="SSF55729">
    <property type="entry name" value="Acyl-CoA N-acyltransferases (Nat)"/>
    <property type="match status" value="1"/>
</dbReference>
<evidence type="ECO:0008006" key="3">
    <source>
        <dbReference type="Google" id="ProtNLM"/>
    </source>
</evidence>
<dbReference type="Proteomes" id="UP000243524">
    <property type="component" value="Unassembled WGS sequence"/>
</dbReference>
<sequence>MVKISKAKEQSEAVIEEFFQTRVGKQETWEHEYGYFLELEGERIGFFVLYPLEGGGCWLRRLMMCQGIKPAAYVMAFDWAAEKATSLGYESIYVHARTEEAVPLLEMNRFKQTENPGVDMEDEVDWYMRRLNR</sequence>
<protein>
    <recommendedName>
        <fullName evidence="3">N-acetyltransferase domain-containing protein</fullName>
    </recommendedName>
</protein>
<proteinExistence type="predicted"/>
<dbReference type="OrthoDB" id="2964902at2"/>
<dbReference type="AlphaFoldDB" id="A0A2I0QTQ9"/>
<name>A0A2I0QTQ9_9BACI</name>
<accession>A0A2I0QTQ9</accession>
<dbReference type="InterPro" id="IPR016181">
    <property type="entry name" value="Acyl_CoA_acyltransferase"/>
</dbReference>
<dbReference type="EMBL" id="PJNH01000002">
    <property type="protein sequence ID" value="PKR77732.1"/>
    <property type="molecule type" value="Genomic_DNA"/>
</dbReference>
<comment type="caution">
    <text evidence="1">The sequence shown here is derived from an EMBL/GenBank/DDBJ whole genome shotgun (WGS) entry which is preliminary data.</text>
</comment>
<reference evidence="1 2" key="1">
    <citation type="submission" date="2017-06" db="EMBL/GenBank/DDBJ databases">
        <title>the draft geome sequence of Illustriluteabacillus marina B3227.</title>
        <authorList>
            <person name="He R.-H."/>
            <person name="Du Z.-J."/>
        </authorList>
    </citation>
    <scope>NUCLEOTIDE SEQUENCE [LARGE SCALE GENOMIC DNA]</scope>
    <source>
        <strain evidence="1 2">B3227</strain>
    </source>
</reference>
<gene>
    <name evidence="1" type="ORF">CEY16_07315</name>
</gene>
<organism evidence="1 2">
    <name type="scientific">Halalkalibacillus sediminis</name>
    <dbReference type="NCBI Taxonomy" id="2018042"/>
    <lineage>
        <taxon>Bacteria</taxon>
        <taxon>Bacillati</taxon>
        <taxon>Bacillota</taxon>
        <taxon>Bacilli</taxon>
        <taxon>Bacillales</taxon>
        <taxon>Bacillaceae</taxon>
        <taxon>Halalkalibacillus</taxon>
    </lineage>
</organism>